<feature type="domain" description="RNA polymerase sigma-70 region 2" evidence="6">
    <location>
        <begin position="15"/>
        <end position="79"/>
    </location>
</feature>
<keyword evidence="5" id="KW-0804">Transcription</keyword>
<dbReference type="InterPro" id="IPR039425">
    <property type="entry name" value="RNA_pol_sigma-70-like"/>
</dbReference>
<organism evidence="8 9">
    <name type="scientific">Kibdelosporangium phytohabitans</name>
    <dbReference type="NCBI Taxonomy" id="860235"/>
    <lineage>
        <taxon>Bacteria</taxon>
        <taxon>Bacillati</taxon>
        <taxon>Actinomycetota</taxon>
        <taxon>Actinomycetes</taxon>
        <taxon>Pseudonocardiales</taxon>
        <taxon>Pseudonocardiaceae</taxon>
        <taxon>Kibdelosporangium</taxon>
    </lineage>
</organism>
<dbReference type="OrthoDB" id="3783006at2"/>
<dbReference type="NCBIfam" id="TIGR02983">
    <property type="entry name" value="SigE-fam_strep"/>
    <property type="match status" value="1"/>
</dbReference>
<proteinExistence type="inferred from homology"/>
<evidence type="ECO:0000256" key="1">
    <source>
        <dbReference type="ARBA" id="ARBA00010641"/>
    </source>
</evidence>
<keyword evidence="4" id="KW-0238">DNA-binding</keyword>
<dbReference type="Proteomes" id="UP000063699">
    <property type="component" value="Chromosome"/>
</dbReference>
<dbReference type="InterPro" id="IPR036388">
    <property type="entry name" value="WH-like_DNA-bd_sf"/>
</dbReference>
<dbReference type="InterPro" id="IPR013249">
    <property type="entry name" value="RNA_pol_sigma70_r4_t2"/>
</dbReference>
<feature type="domain" description="RNA polymerase sigma factor 70 region 4 type 2" evidence="7">
    <location>
        <begin position="111"/>
        <end position="161"/>
    </location>
</feature>
<dbReference type="NCBIfam" id="TIGR02937">
    <property type="entry name" value="sigma70-ECF"/>
    <property type="match status" value="1"/>
</dbReference>
<dbReference type="PANTHER" id="PTHR43133">
    <property type="entry name" value="RNA POLYMERASE ECF-TYPE SIGMA FACTO"/>
    <property type="match status" value="1"/>
</dbReference>
<dbReference type="InterPro" id="IPR014325">
    <property type="entry name" value="RNA_pol_sigma-E_actinobac"/>
</dbReference>
<comment type="similarity">
    <text evidence="1">Belongs to the sigma-70 factor family. ECF subfamily.</text>
</comment>
<evidence type="ECO:0000313" key="8">
    <source>
        <dbReference type="EMBL" id="ALG14238.1"/>
    </source>
</evidence>
<protein>
    <submittedName>
        <fullName evidence="8">RNA polymerase subunit sigma-24</fullName>
    </submittedName>
</protein>
<dbReference type="SUPFAM" id="SSF88946">
    <property type="entry name" value="Sigma2 domain of RNA polymerase sigma factors"/>
    <property type="match status" value="1"/>
</dbReference>
<dbReference type="KEGG" id="kphy:AOZ06_51785"/>
<evidence type="ECO:0000256" key="3">
    <source>
        <dbReference type="ARBA" id="ARBA00023082"/>
    </source>
</evidence>
<evidence type="ECO:0000313" key="9">
    <source>
        <dbReference type="Proteomes" id="UP000063699"/>
    </source>
</evidence>
<dbReference type="GO" id="GO:0006352">
    <property type="term" value="P:DNA-templated transcription initiation"/>
    <property type="evidence" value="ECO:0007669"/>
    <property type="project" value="InterPro"/>
</dbReference>
<dbReference type="InterPro" id="IPR013325">
    <property type="entry name" value="RNA_pol_sigma_r2"/>
</dbReference>
<name>A0A0N9I7N6_9PSEU</name>
<dbReference type="Pfam" id="PF04542">
    <property type="entry name" value="Sigma70_r2"/>
    <property type="match status" value="1"/>
</dbReference>
<dbReference type="InterPro" id="IPR014284">
    <property type="entry name" value="RNA_pol_sigma-70_dom"/>
</dbReference>
<dbReference type="STRING" id="860235.AOZ06_51785"/>
<keyword evidence="9" id="KW-1185">Reference proteome</keyword>
<evidence type="ECO:0000259" key="7">
    <source>
        <dbReference type="Pfam" id="PF08281"/>
    </source>
</evidence>
<dbReference type="GO" id="GO:0003677">
    <property type="term" value="F:DNA binding"/>
    <property type="evidence" value="ECO:0007669"/>
    <property type="project" value="UniProtKB-KW"/>
</dbReference>
<dbReference type="RefSeq" id="WP_054296108.1">
    <property type="nucleotide sequence ID" value="NZ_CP012752.1"/>
</dbReference>
<dbReference type="GO" id="GO:0016987">
    <property type="term" value="F:sigma factor activity"/>
    <property type="evidence" value="ECO:0007669"/>
    <property type="project" value="UniProtKB-KW"/>
</dbReference>
<dbReference type="Gene3D" id="1.10.1740.10">
    <property type="match status" value="1"/>
</dbReference>
<keyword evidence="3" id="KW-0731">Sigma factor</keyword>
<sequence>MRKPDEESFRAFAGKHAAGLRRCAYLFCGDWHLAEDLTQQALIKIYRAWAKVQKQDSLQNYSRRVLLNTWLDEKRRPWRRSELRYETVPDTPDVSADPEAAQDRSWAKDMTHRALLELPPRQRAALVLRYFDDLSVAEASAVLGCSEGTVKSQTARGLATLREVVENLTAGRPARRVVS</sequence>
<dbReference type="CDD" id="cd06171">
    <property type="entry name" value="Sigma70_r4"/>
    <property type="match status" value="1"/>
</dbReference>
<evidence type="ECO:0000256" key="2">
    <source>
        <dbReference type="ARBA" id="ARBA00023015"/>
    </source>
</evidence>
<dbReference type="Gene3D" id="1.10.10.10">
    <property type="entry name" value="Winged helix-like DNA-binding domain superfamily/Winged helix DNA-binding domain"/>
    <property type="match status" value="1"/>
</dbReference>
<dbReference type="PANTHER" id="PTHR43133:SF50">
    <property type="entry name" value="ECF RNA POLYMERASE SIGMA FACTOR SIGM"/>
    <property type="match status" value="1"/>
</dbReference>
<evidence type="ECO:0000256" key="4">
    <source>
        <dbReference type="ARBA" id="ARBA00023125"/>
    </source>
</evidence>
<dbReference type="Pfam" id="PF08281">
    <property type="entry name" value="Sigma70_r4_2"/>
    <property type="match status" value="1"/>
</dbReference>
<dbReference type="InterPro" id="IPR013324">
    <property type="entry name" value="RNA_pol_sigma_r3/r4-like"/>
</dbReference>
<dbReference type="InterPro" id="IPR007627">
    <property type="entry name" value="RNA_pol_sigma70_r2"/>
</dbReference>
<keyword evidence="2" id="KW-0805">Transcription regulation</keyword>
<reference evidence="8 9" key="1">
    <citation type="submission" date="2015-07" db="EMBL/GenBank/DDBJ databases">
        <title>Genome sequencing of Kibdelosporangium phytohabitans.</title>
        <authorList>
            <person name="Qin S."/>
            <person name="Xing K."/>
        </authorList>
    </citation>
    <scope>NUCLEOTIDE SEQUENCE [LARGE SCALE GENOMIC DNA]</scope>
    <source>
        <strain evidence="8 9">KLBMP1111</strain>
    </source>
</reference>
<dbReference type="EMBL" id="CP012752">
    <property type="protein sequence ID" value="ALG14238.1"/>
    <property type="molecule type" value="Genomic_DNA"/>
</dbReference>
<dbReference type="SUPFAM" id="SSF88659">
    <property type="entry name" value="Sigma3 and sigma4 domains of RNA polymerase sigma factors"/>
    <property type="match status" value="1"/>
</dbReference>
<dbReference type="AlphaFoldDB" id="A0A0N9I7N6"/>
<gene>
    <name evidence="8" type="ORF">AOZ06_51785</name>
</gene>
<evidence type="ECO:0000256" key="5">
    <source>
        <dbReference type="ARBA" id="ARBA00023163"/>
    </source>
</evidence>
<accession>A0A0N9I7N6</accession>
<evidence type="ECO:0000259" key="6">
    <source>
        <dbReference type="Pfam" id="PF04542"/>
    </source>
</evidence>